<dbReference type="OrthoDB" id="2017317at2759"/>
<feature type="binding site" evidence="4">
    <location>
        <begin position="47"/>
        <end position="52"/>
    </location>
    <ligand>
        <name>substrate</name>
    </ligand>
</feature>
<evidence type="ECO:0000256" key="1">
    <source>
        <dbReference type="ARBA" id="ARBA00012346"/>
    </source>
</evidence>
<dbReference type="EMBL" id="CAKKNE010000001">
    <property type="protein sequence ID" value="CAH0366743.1"/>
    <property type="molecule type" value="Genomic_DNA"/>
</dbReference>
<dbReference type="PANTHER" id="PTHR12935">
    <property type="entry name" value="GAMMA-GLUTAMYLCYCLOTRANSFERASE"/>
    <property type="match status" value="1"/>
</dbReference>
<feature type="signal peptide" evidence="5">
    <location>
        <begin position="1"/>
        <end position="18"/>
    </location>
</feature>
<feature type="active site" description="Proton acceptor" evidence="3">
    <location>
        <position position="128"/>
    </location>
</feature>
<dbReference type="GO" id="GO:0003839">
    <property type="term" value="F:gamma-glutamylcyclotransferase activity"/>
    <property type="evidence" value="ECO:0007669"/>
    <property type="project" value="UniProtKB-EC"/>
</dbReference>
<sequence length="289" mass="31212">MTMRTTRAAALLLHAAAAITTQTTTTTTTTLRPLPASVVDANGLVRYFAFGSNLAKSKMGSRGKNSSALAYERRWPAVAHDQRLAFNMRGFPPLEPAMAGIEPSPGQECPGCVYEMSRDAYEALWRSEGGAMKKTPYQEVVVSVRDASGRDVDAITCQVSAWAALRRDGVPSARYLGIIEEGARELGLVEYAEALSKRPRANPSRFLRAVAGAHGVVSLTLYRRNLSHLLAPLRSACFVLTYGGRRPWLRALSEALTAAVLLPTAAVGSVIRLYRSARGLPPIVFGPPE</sequence>
<dbReference type="CDD" id="cd06661">
    <property type="entry name" value="GGCT_like"/>
    <property type="match status" value="1"/>
</dbReference>
<dbReference type="Gene3D" id="3.10.490.10">
    <property type="entry name" value="Gamma-glutamyl cyclotransferase-like"/>
    <property type="match status" value="1"/>
</dbReference>
<feature type="chain" id="PRO_5035172550" description="gamma-glutamylcyclotransferase" evidence="5">
    <location>
        <begin position="19"/>
        <end position="289"/>
    </location>
</feature>
<evidence type="ECO:0000256" key="2">
    <source>
        <dbReference type="ARBA" id="ARBA00023239"/>
    </source>
</evidence>
<protein>
    <recommendedName>
        <fullName evidence="1">gamma-glutamylcyclotransferase</fullName>
        <ecNumber evidence="1">4.3.2.9</ecNumber>
    </recommendedName>
</protein>
<evidence type="ECO:0000313" key="6">
    <source>
        <dbReference type="EMBL" id="CAH0366743.1"/>
    </source>
</evidence>
<dbReference type="Proteomes" id="UP000789595">
    <property type="component" value="Unassembled WGS sequence"/>
</dbReference>
<keyword evidence="7" id="KW-1185">Reference proteome</keyword>
<dbReference type="InterPro" id="IPR017939">
    <property type="entry name" value="G-Glutamylcylcotransferase"/>
</dbReference>
<evidence type="ECO:0000313" key="7">
    <source>
        <dbReference type="Proteomes" id="UP000789595"/>
    </source>
</evidence>
<name>A0A8J2S782_9STRA</name>
<dbReference type="InterPro" id="IPR013024">
    <property type="entry name" value="GGCT-like"/>
</dbReference>
<keyword evidence="2" id="KW-0456">Lyase</keyword>
<gene>
    <name evidence="6" type="ORF">PECAL_1P32520</name>
</gene>
<dbReference type="InterPro" id="IPR036568">
    <property type="entry name" value="GGCT-like_sf"/>
</dbReference>
<keyword evidence="5" id="KW-0732">Signal</keyword>
<reference evidence="6" key="1">
    <citation type="submission" date="2021-11" db="EMBL/GenBank/DDBJ databases">
        <authorList>
            <consortium name="Genoscope - CEA"/>
            <person name="William W."/>
        </authorList>
    </citation>
    <scope>NUCLEOTIDE SEQUENCE</scope>
</reference>
<accession>A0A8J2S782</accession>
<evidence type="ECO:0000256" key="4">
    <source>
        <dbReference type="PIRSR" id="PIRSR617939-2"/>
    </source>
</evidence>
<dbReference type="EC" id="4.3.2.9" evidence="1"/>
<dbReference type="Pfam" id="PF13772">
    <property type="entry name" value="AIG2_2"/>
    <property type="match status" value="1"/>
</dbReference>
<dbReference type="SUPFAM" id="SSF110857">
    <property type="entry name" value="Gamma-glutamyl cyclotransferase-like"/>
    <property type="match status" value="1"/>
</dbReference>
<comment type="caution">
    <text evidence="6">The sequence shown here is derived from an EMBL/GenBank/DDBJ whole genome shotgun (WGS) entry which is preliminary data.</text>
</comment>
<dbReference type="AlphaFoldDB" id="A0A8J2S782"/>
<evidence type="ECO:0000256" key="5">
    <source>
        <dbReference type="SAM" id="SignalP"/>
    </source>
</evidence>
<feature type="binding site" evidence="4">
    <location>
        <position position="175"/>
    </location>
    <ligand>
        <name>substrate</name>
    </ligand>
</feature>
<evidence type="ECO:0000256" key="3">
    <source>
        <dbReference type="PIRSR" id="PIRSR617939-1"/>
    </source>
</evidence>
<dbReference type="PANTHER" id="PTHR12935:SF0">
    <property type="entry name" value="GAMMA-GLUTAMYLCYCLOTRANSFERASE"/>
    <property type="match status" value="1"/>
</dbReference>
<proteinExistence type="predicted"/>
<organism evidence="6 7">
    <name type="scientific">Pelagomonas calceolata</name>
    <dbReference type="NCBI Taxonomy" id="35677"/>
    <lineage>
        <taxon>Eukaryota</taxon>
        <taxon>Sar</taxon>
        <taxon>Stramenopiles</taxon>
        <taxon>Ochrophyta</taxon>
        <taxon>Pelagophyceae</taxon>
        <taxon>Pelagomonadales</taxon>
        <taxon>Pelagomonadaceae</taxon>
        <taxon>Pelagomonas</taxon>
    </lineage>
</organism>